<evidence type="ECO:0000256" key="12">
    <source>
        <dbReference type="ARBA" id="ARBA00022801"/>
    </source>
</evidence>
<keyword evidence="12" id="KW-0378">Hydrolase</keyword>
<dbReference type="EMBL" id="LSYV01000060">
    <property type="protein sequence ID" value="KXZ45054.1"/>
    <property type="molecule type" value="Genomic_DNA"/>
</dbReference>
<dbReference type="GO" id="GO:0006006">
    <property type="term" value="P:glucose metabolic process"/>
    <property type="evidence" value="ECO:0007669"/>
    <property type="project" value="TreeGrafter"/>
</dbReference>
<feature type="domain" description="GDPGP1-like C-terminal" evidence="14">
    <location>
        <begin position="392"/>
        <end position="542"/>
    </location>
</feature>
<dbReference type="InterPro" id="IPR058865">
    <property type="entry name" value="GDPGP1_C"/>
</dbReference>
<feature type="domain" description="GDPGP1-like N-terminal" evidence="15">
    <location>
        <begin position="185"/>
        <end position="372"/>
    </location>
</feature>
<feature type="region of interest" description="Disordered" evidence="13">
    <location>
        <begin position="130"/>
        <end position="172"/>
    </location>
</feature>
<keyword evidence="8" id="KW-0344">Guanine-nucleotide releasing factor</keyword>
<evidence type="ECO:0000256" key="2">
    <source>
        <dbReference type="ARBA" id="ARBA00003049"/>
    </source>
</evidence>
<organism evidence="16 17">
    <name type="scientific">Gonium pectorale</name>
    <name type="common">Green alga</name>
    <dbReference type="NCBI Taxonomy" id="33097"/>
    <lineage>
        <taxon>Eukaryota</taxon>
        <taxon>Viridiplantae</taxon>
        <taxon>Chlorophyta</taxon>
        <taxon>core chlorophytes</taxon>
        <taxon>Chlorophyceae</taxon>
        <taxon>CS clade</taxon>
        <taxon>Chlamydomonadales</taxon>
        <taxon>Volvocaceae</taxon>
        <taxon>Gonium</taxon>
    </lineage>
</organism>
<dbReference type="STRING" id="33097.A0A150G5F9"/>
<comment type="subcellular location">
    <subcellularLocation>
        <location evidence="3">Cytoplasm</location>
    </subcellularLocation>
</comment>
<gene>
    <name evidence="16" type="ORF">GPECTOR_59g663</name>
</gene>
<evidence type="ECO:0000256" key="9">
    <source>
        <dbReference type="ARBA" id="ARBA00022679"/>
    </source>
</evidence>
<evidence type="ECO:0000256" key="6">
    <source>
        <dbReference type="ARBA" id="ARBA00018857"/>
    </source>
</evidence>
<comment type="similarity">
    <text evidence="4">Belongs to the GDPGP1 family.</text>
</comment>
<name>A0A150G5F9_GONPE</name>
<evidence type="ECO:0000256" key="11">
    <source>
        <dbReference type="ARBA" id="ARBA00022741"/>
    </source>
</evidence>
<sequence>MAPSAAETVASCLNAAVPVYSFQSQLAEAPFGKLPRVDSIPFVPDFFSEPRCDSPMPSLDALAPFGGCGGSPCTFNDLPLAIGAVTGVASVPPLLSPDDAAAFPLTAVTKPLPWDSPAHAKAMAPAIAGPAAAHTGGGGRHLPRRHASDVVRPGGGGRGSLDAGSSSPGVVSEGGLAEVPVRSLLASALMTMWEDRVDRDMFRYDVTQCPSRVLPGGLGFIAQLNEGRATKKRPTEFAADRVVQPFNPDKFNFLKAAMGEVLLAFQPSGASGSAGGAAAAQRLLAPAAPLGTAAGGGDAASPHLVLINVSPIDYGHVLLLPRVLDRLPQALDAGSVALALQFAREMGSPSFRVGYNSLGAFGTINHLHFHTYHLPLPLPIERAAAAEAGVLHKRRYDEFAGGAGTVRVSRLLGYPVHAFVVEPAAGGADGLAAVAAVVGVAAQRMQAANQPFNLLVSDAGRRVFVMPQCYAERQAAGVVPDELLDTGVNPASFEVAGHLVLKRREDYEVADEGWAARLLAAVSLDEARFMAVAEMCFGDAGSAVSAGAGGARC</sequence>
<evidence type="ECO:0000259" key="14">
    <source>
        <dbReference type="Pfam" id="PF26216"/>
    </source>
</evidence>
<dbReference type="GO" id="GO:0080048">
    <property type="term" value="F:GDP-D-glucose phosphorylase activity"/>
    <property type="evidence" value="ECO:0007669"/>
    <property type="project" value="UniProtKB-EC"/>
</dbReference>
<comment type="function">
    <text evidence="2">Specific and highly efficient GDP-D-glucose phosphorylase regulating the levels of GDP-D-glucose in cells.</text>
</comment>
<evidence type="ECO:0000256" key="8">
    <source>
        <dbReference type="ARBA" id="ARBA00022658"/>
    </source>
</evidence>
<proteinExistence type="inferred from homology"/>
<dbReference type="GO" id="GO:0005085">
    <property type="term" value="F:guanyl-nucleotide exchange factor activity"/>
    <property type="evidence" value="ECO:0007669"/>
    <property type="project" value="UniProtKB-KW"/>
</dbReference>
<evidence type="ECO:0000256" key="5">
    <source>
        <dbReference type="ARBA" id="ARBA00012507"/>
    </source>
</evidence>
<keyword evidence="9" id="KW-0808">Transferase</keyword>
<evidence type="ECO:0000256" key="13">
    <source>
        <dbReference type="SAM" id="MobiDB-lite"/>
    </source>
</evidence>
<dbReference type="GO" id="GO:0016787">
    <property type="term" value="F:hydrolase activity"/>
    <property type="evidence" value="ECO:0007669"/>
    <property type="project" value="UniProtKB-KW"/>
</dbReference>
<feature type="compositionally biased region" description="Low complexity" evidence="13">
    <location>
        <begin position="160"/>
        <end position="172"/>
    </location>
</feature>
<keyword evidence="11" id="KW-0547">Nucleotide-binding</keyword>
<dbReference type="Pfam" id="PF26216">
    <property type="entry name" value="GDPGP1_C"/>
    <property type="match status" value="1"/>
</dbReference>
<evidence type="ECO:0000256" key="10">
    <source>
        <dbReference type="ARBA" id="ARBA00022695"/>
    </source>
</evidence>
<evidence type="ECO:0000256" key="1">
    <source>
        <dbReference type="ARBA" id="ARBA00000063"/>
    </source>
</evidence>
<evidence type="ECO:0000256" key="4">
    <source>
        <dbReference type="ARBA" id="ARBA00006451"/>
    </source>
</evidence>
<dbReference type="GO" id="GO:0000166">
    <property type="term" value="F:nucleotide binding"/>
    <property type="evidence" value="ECO:0007669"/>
    <property type="project" value="UniProtKB-KW"/>
</dbReference>
<dbReference type="EC" id="2.7.7.78" evidence="5"/>
<dbReference type="Proteomes" id="UP000075714">
    <property type="component" value="Unassembled WGS sequence"/>
</dbReference>
<protein>
    <recommendedName>
        <fullName evidence="6">GDP-D-glucose phosphorylase 1</fullName>
        <ecNumber evidence="5">2.7.7.78</ecNumber>
    </recommendedName>
</protein>
<dbReference type="AlphaFoldDB" id="A0A150G5F9"/>
<evidence type="ECO:0000256" key="3">
    <source>
        <dbReference type="ARBA" id="ARBA00004496"/>
    </source>
</evidence>
<dbReference type="GO" id="GO:0005737">
    <property type="term" value="C:cytoplasm"/>
    <property type="evidence" value="ECO:0007669"/>
    <property type="project" value="UniProtKB-SubCell"/>
</dbReference>
<dbReference type="InterPro" id="IPR026506">
    <property type="entry name" value="GDPGP"/>
</dbReference>
<evidence type="ECO:0000259" key="15">
    <source>
        <dbReference type="Pfam" id="PF26217"/>
    </source>
</evidence>
<keyword evidence="17" id="KW-1185">Reference proteome</keyword>
<dbReference type="PANTHER" id="PTHR20884">
    <property type="entry name" value="GDP-D-GLUCOSE PHOSPHORYLASE 1"/>
    <property type="match status" value="1"/>
</dbReference>
<evidence type="ECO:0000256" key="7">
    <source>
        <dbReference type="ARBA" id="ARBA00022490"/>
    </source>
</evidence>
<dbReference type="Pfam" id="PF26217">
    <property type="entry name" value="GDPGP1_N"/>
    <property type="match status" value="1"/>
</dbReference>
<keyword evidence="10" id="KW-0548">Nucleotidyltransferase</keyword>
<evidence type="ECO:0000313" key="17">
    <source>
        <dbReference type="Proteomes" id="UP000075714"/>
    </source>
</evidence>
<keyword evidence="7" id="KW-0963">Cytoplasm</keyword>
<evidence type="ECO:0000313" key="16">
    <source>
        <dbReference type="EMBL" id="KXZ45054.1"/>
    </source>
</evidence>
<comment type="catalytic activity">
    <reaction evidence="1">
        <text>GDP-alpha-D-glucose + phosphate = alpha-D-glucose 1-phosphate + GDP + H(+)</text>
        <dbReference type="Rhea" id="RHEA:30387"/>
        <dbReference type="ChEBI" id="CHEBI:15378"/>
        <dbReference type="ChEBI" id="CHEBI:43474"/>
        <dbReference type="ChEBI" id="CHEBI:58189"/>
        <dbReference type="ChEBI" id="CHEBI:58601"/>
        <dbReference type="ChEBI" id="CHEBI:62230"/>
        <dbReference type="EC" id="2.7.7.78"/>
    </reaction>
</comment>
<accession>A0A150G5F9</accession>
<dbReference type="InterPro" id="IPR058866">
    <property type="entry name" value="GDPGP1_N"/>
</dbReference>
<reference evidence="17" key="1">
    <citation type="journal article" date="2016" name="Nat. Commun.">
        <title>The Gonium pectorale genome demonstrates co-option of cell cycle regulation during the evolution of multicellularity.</title>
        <authorList>
            <person name="Hanschen E.R."/>
            <person name="Marriage T.N."/>
            <person name="Ferris P.J."/>
            <person name="Hamaji T."/>
            <person name="Toyoda A."/>
            <person name="Fujiyama A."/>
            <person name="Neme R."/>
            <person name="Noguchi H."/>
            <person name="Minakuchi Y."/>
            <person name="Suzuki M."/>
            <person name="Kawai-Toyooka H."/>
            <person name="Smith D.R."/>
            <person name="Sparks H."/>
            <person name="Anderson J."/>
            <person name="Bakaric R."/>
            <person name="Luria V."/>
            <person name="Karger A."/>
            <person name="Kirschner M.W."/>
            <person name="Durand P.M."/>
            <person name="Michod R.E."/>
            <person name="Nozaki H."/>
            <person name="Olson B.J."/>
        </authorList>
    </citation>
    <scope>NUCLEOTIDE SEQUENCE [LARGE SCALE GENOMIC DNA]</scope>
    <source>
        <strain evidence="17">NIES-2863</strain>
    </source>
</reference>
<dbReference type="PANTHER" id="PTHR20884:SF8">
    <property type="entry name" value="GDP-D-GLUCOSE PHOSPHORYLASE 1"/>
    <property type="match status" value="1"/>
</dbReference>
<comment type="caution">
    <text evidence="16">The sequence shown here is derived from an EMBL/GenBank/DDBJ whole genome shotgun (WGS) entry which is preliminary data.</text>
</comment>
<dbReference type="OrthoDB" id="417175at2759"/>